<name>A0A0F9WS48_9ZZZZ</name>
<accession>A0A0F9WS48</accession>
<organism evidence="1">
    <name type="scientific">marine sediment metagenome</name>
    <dbReference type="NCBI Taxonomy" id="412755"/>
    <lineage>
        <taxon>unclassified sequences</taxon>
        <taxon>metagenomes</taxon>
        <taxon>ecological metagenomes</taxon>
    </lineage>
</organism>
<protein>
    <submittedName>
        <fullName evidence="1">Uncharacterized protein</fullName>
    </submittedName>
</protein>
<sequence>MNKKVKKKWITALRSGQYDQIQGTLCAETTSSGRTGFCCLGVLCNIHAEESSGGGWEESRNYKSKSKFVGSKGKVKKIMSKELSYLGSGEETPKEVASWSGLDHDDETTLIEMNDKGENFTDIAFFIENEL</sequence>
<dbReference type="EMBL" id="LAZR01000213">
    <property type="protein sequence ID" value="KKN81613.1"/>
    <property type="molecule type" value="Genomic_DNA"/>
</dbReference>
<dbReference type="AlphaFoldDB" id="A0A0F9WS48"/>
<reference evidence="1" key="1">
    <citation type="journal article" date="2015" name="Nature">
        <title>Complex archaea that bridge the gap between prokaryotes and eukaryotes.</title>
        <authorList>
            <person name="Spang A."/>
            <person name="Saw J.H."/>
            <person name="Jorgensen S.L."/>
            <person name="Zaremba-Niedzwiedzka K."/>
            <person name="Martijn J."/>
            <person name="Lind A.E."/>
            <person name="van Eijk R."/>
            <person name="Schleper C."/>
            <person name="Guy L."/>
            <person name="Ettema T.J."/>
        </authorList>
    </citation>
    <scope>NUCLEOTIDE SEQUENCE</scope>
</reference>
<gene>
    <name evidence="1" type="ORF">LCGC14_0318920</name>
</gene>
<proteinExistence type="predicted"/>
<comment type="caution">
    <text evidence="1">The sequence shown here is derived from an EMBL/GenBank/DDBJ whole genome shotgun (WGS) entry which is preliminary data.</text>
</comment>
<evidence type="ECO:0000313" key="1">
    <source>
        <dbReference type="EMBL" id="KKN81613.1"/>
    </source>
</evidence>